<feature type="compositionally biased region" description="Basic residues" evidence="1">
    <location>
        <begin position="47"/>
        <end position="64"/>
    </location>
</feature>
<sequence length="64" mass="7434">MDGRLWRTTHGEGCIRTRPAARREAAGSCGSHPPLRQADGRPLRPLRCARGRCRRRRRSRQRRT</sequence>
<dbReference type="EMBL" id="JANAVB010000194">
    <property type="protein sequence ID" value="KAJ6854218.1"/>
    <property type="molecule type" value="Genomic_DNA"/>
</dbReference>
<feature type="region of interest" description="Disordered" evidence="1">
    <location>
        <begin position="18"/>
        <end position="64"/>
    </location>
</feature>
<keyword evidence="4" id="KW-1185">Reference proteome</keyword>
<dbReference type="AlphaFoldDB" id="A0AAX6IMC1"/>
<evidence type="ECO:0000313" key="3">
    <source>
        <dbReference type="EMBL" id="KAJ6854218.1"/>
    </source>
</evidence>
<organism evidence="3 4">
    <name type="scientific">Iris pallida</name>
    <name type="common">Sweet iris</name>
    <dbReference type="NCBI Taxonomy" id="29817"/>
    <lineage>
        <taxon>Eukaryota</taxon>
        <taxon>Viridiplantae</taxon>
        <taxon>Streptophyta</taxon>
        <taxon>Embryophyta</taxon>
        <taxon>Tracheophyta</taxon>
        <taxon>Spermatophyta</taxon>
        <taxon>Magnoliopsida</taxon>
        <taxon>Liliopsida</taxon>
        <taxon>Asparagales</taxon>
        <taxon>Iridaceae</taxon>
        <taxon>Iridoideae</taxon>
        <taxon>Irideae</taxon>
        <taxon>Iris</taxon>
    </lineage>
</organism>
<comment type="caution">
    <text evidence="3">The sequence shown here is derived from an EMBL/GenBank/DDBJ whole genome shotgun (WGS) entry which is preliminary data.</text>
</comment>
<accession>A0AAX6IMC1</accession>
<reference evidence="3" key="2">
    <citation type="submission" date="2023-04" db="EMBL/GenBank/DDBJ databases">
        <authorList>
            <person name="Bruccoleri R.E."/>
            <person name="Oakeley E.J."/>
            <person name="Faust A.-M."/>
            <person name="Dessus-Babus S."/>
            <person name="Altorfer M."/>
            <person name="Burckhardt D."/>
            <person name="Oertli M."/>
            <person name="Naumann U."/>
            <person name="Petersen F."/>
            <person name="Wong J."/>
        </authorList>
    </citation>
    <scope>NUCLEOTIDE SEQUENCE</scope>
    <source>
        <strain evidence="3">GSM-AAB239-AS_SAM_17_03QT</strain>
        <tissue evidence="3">Leaf</tissue>
    </source>
</reference>
<proteinExistence type="predicted"/>
<protein>
    <submittedName>
        <fullName evidence="3">F-box protein-like</fullName>
    </submittedName>
</protein>
<dbReference type="Proteomes" id="UP001140949">
    <property type="component" value="Unassembled WGS sequence"/>
</dbReference>
<evidence type="ECO:0000313" key="2">
    <source>
        <dbReference type="EMBL" id="KAJ6797769.1"/>
    </source>
</evidence>
<evidence type="ECO:0000313" key="4">
    <source>
        <dbReference type="Proteomes" id="UP001140949"/>
    </source>
</evidence>
<dbReference type="EMBL" id="JANAVB010040625">
    <property type="protein sequence ID" value="KAJ6797769.1"/>
    <property type="molecule type" value="Genomic_DNA"/>
</dbReference>
<name>A0AAX6IMC1_IRIPA</name>
<evidence type="ECO:0000256" key="1">
    <source>
        <dbReference type="SAM" id="MobiDB-lite"/>
    </source>
</evidence>
<reference evidence="3" key="1">
    <citation type="journal article" date="2023" name="GigaByte">
        <title>Genome assembly of the bearded iris, Iris pallida Lam.</title>
        <authorList>
            <person name="Bruccoleri R.E."/>
            <person name="Oakeley E.J."/>
            <person name="Faust A.M.E."/>
            <person name="Altorfer M."/>
            <person name="Dessus-Babus S."/>
            <person name="Burckhardt D."/>
            <person name="Oertli M."/>
            <person name="Naumann U."/>
            <person name="Petersen F."/>
            <person name="Wong J."/>
        </authorList>
    </citation>
    <scope>NUCLEOTIDE SEQUENCE</scope>
    <source>
        <strain evidence="3">GSM-AAB239-AS_SAM_17_03QT</strain>
    </source>
</reference>
<gene>
    <name evidence="3" type="ORF">M6B38_101935</name>
    <name evidence="2" type="ORF">M6B38_218145</name>
</gene>